<feature type="signal peptide" evidence="1">
    <location>
        <begin position="1"/>
        <end position="27"/>
    </location>
</feature>
<protein>
    <recommendedName>
        <fullName evidence="4">Alpha-amylase</fullName>
    </recommendedName>
</protein>
<feature type="chain" id="PRO_5035168276" description="Alpha-amylase" evidence="1">
    <location>
        <begin position="28"/>
        <end position="603"/>
    </location>
</feature>
<keyword evidence="3" id="KW-1185">Reference proteome</keyword>
<organism evidence="2 3">
    <name type="scientific">Virgisporangium aurantiacum</name>
    <dbReference type="NCBI Taxonomy" id="175570"/>
    <lineage>
        <taxon>Bacteria</taxon>
        <taxon>Bacillati</taxon>
        <taxon>Actinomycetota</taxon>
        <taxon>Actinomycetes</taxon>
        <taxon>Micromonosporales</taxon>
        <taxon>Micromonosporaceae</taxon>
        <taxon>Virgisporangium</taxon>
    </lineage>
</organism>
<sequence>MWTVKRVLASVAAVVAVVAGGATPASAAAVSLTGTVVDTTTGAPLAACVTLVGESGAVIDGGCTDADGRYSVLDVPQAPYKVKATAPGYADQWAHNKSSAETADALFLWSYMTTTANFRLYHAPGVISGQITTASGAAFAGAQVRAVPDPSTAMYSGIPGFTDANGNYSITVPPGRYRLSFWHSAYEYRWAQGQTDAALATVYDVADGGAVRVDDHFGPTGAVEVTMVDATSGAPVLRGCARVPPGAPSSVCTTTGVIRIEDVQPGQTTVEVRPDVTHQPKYVGVTVVAEETTAVTVPLQGARSVVTSAVDAKTGAPLAGVCVRAAVPGSPVSQGNPVACSEADGRLAWRIEGPFLAPTFDLLASTADNSYGTQWVGETGGTGDRRRARTVVTSADGAVVLPPIRMDRPGTIAGKVTAKGTGTPVAGVCAHPYATVRGSAPDSGANCTDAQGRYEIRGLGPYQWPVEFAAPAPYALQWSGGASNRIDADHVKVRAGRTATENARLLPGATLAGQVNAATGTPTYGSVTVYNARSGDVLATVTSDFNGQTSAIAGLAPQQVKIRVAIPGAPGPCWYDRQSTFETATRFPIPPGSTQTVTLTACA</sequence>
<dbReference type="Proteomes" id="UP000612585">
    <property type="component" value="Unassembled WGS sequence"/>
</dbReference>
<dbReference type="Gene3D" id="2.60.40.1120">
    <property type="entry name" value="Carboxypeptidase-like, regulatory domain"/>
    <property type="match status" value="2"/>
</dbReference>
<keyword evidence="1" id="KW-0732">Signal</keyword>
<name>A0A8J3Z5P6_9ACTN</name>
<accession>A0A8J3Z5P6</accession>
<evidence type="ECO:0000313" key="3">
    <source>
        <dbReference type="Proteomes" id="UP000612585"/>
    </source>
</evidence>
<dbReference type="Pfam" id="PF13620">
    <property type="entry name" value="CarboxypepD_reg"/>
    <property type="match status" value="2"/>
</dbReference>
<proteinExistence type="predicted"/>
<dbReference type="GO" id="GO:0030246">
    <property type="term" value="F:carbohydrate binding"/>
    <property type="evidence" value="ECO:0007669"/>
    <property type="project" value="InterPro"/>
</dbReference>
<comment type="caution">
    <text evidence="2">The sequence shown here is derived from an EMBL/GenBank/DDBJ whole genome shotgun (WGS) entry which is preliminary data.</text>
</comment>
<gene>
    <name evidence="2" type="ORF">Vau01_054020</name>
</gene>
<dbReference type="InterPro" id="IPR008969">
    <property type="entry name" value="CarboxyPept-like_regulatory"/>
</dbReference>
<dbReference type="AlphaFoldDB" id="A0A8J3Z5P6"/>
<evidence type="ECO:0000256" key="1">
    <source>
        <dbReference type="SAM" id="SignalP"/>
    </source>
</evidence>
<dbReference type="EMBL" id="BOPG01000033">
    <property type="protein sequence ID" value="GIJ57886.1"/>
    <property type="molecule type" value="Genomic_DNA"/>
</dbReference>
<dbReference type="SUPFAM" id="SSF49452">
    <property type="entry name" value="Starch-binding domain-like"/>
    <property type="match status" value="1"/>
</dbReference>
<dbReference type="InterPro" id="IPR013784">
    <property type="entry name" value="Carb-bd-like_fold"/>
</dbReference>
<reference evidence="2" key="1">
    <citation type="submission" date="2021-01" db="EMBL/GenBank/DDBJ databases">
        <title>Whole genome shotgun sequence of Virgisporangium aurantiacum NBRC 16421.</title>
        <authorList>
            <person name="Komaki H."/>
            <person name="Tamura T."/>
        </authorList>
    </citation>
    <scope>NUCLEOTIDE SEQUENCE</scope>
    <source>
        <strain evidence="2">NBRC 16421</strain>
    </source>
</reference>
<evidence type="ECO:0008006" key="4">
    <source>
        <dbReference type="Google" id="ProtNLM"/>
    </source>
</evidence>
<dbReference type="SUPFAM" id="SSF49464">
    <property type="entry name" value="Carboxypeptidase regulatory domain-like"/>
    <property type="match status" value="1"/>
</dbReference>
<evidence type="ECO:0000313" key="2">
    <source>
        <dbReference type="EMBL" id="GIJ57886.1"/>
    </source>
</evidence>